<comment type="caution">
    <text evidence="11">The sequence shown here is derived from an EMBL/GenBank/DDBJ whole genome shotgun (WGS) entry which is preliminary data.</text>
</comment>
<comment type="function">
    <text evidence="1 9">Required for the export of heme to the periplasm for the biogenesis of c-type cytochromes.</text>
</comment>
<keyword evidence="9" id="KW-1003">Cell membrane</keyword>
<evidence type="ECO:0000259" key="10">
    <source>
        <dbReference type="Pfam" id="PF01578"/>
    </source>
</evidence>
<keyword evidence="5 9" id="KW-0812">Transmembrane</keyword>
<dbReference type="EMBL" id="PRLP01000015">
    <property type="protein sequence ID" value="PPC78526.1"/>
    <property type="molecule type" value="Genomic_DNA"/>
</dbReference>
<dbReference type="PANTHER" id="PTHR30071">
    <property type="entry name" value="HEME EXPORTER PROTEIN C"/>
    <property type="match status" value="1"/>
</dbReference>
<name>A0A2S5KW75_9PROT</name>
<keyword evidence="7 9" id="KW-1133">Transmembrane helix</keyword>
<comment type="similarity">
    <text evidence="3 9">Belongs to the CcmC/CycZ/HelC family.</text>
</comment>
<feature type="domain" description="Cytochrome c assembly protein" evidence="10">
    <location>
        <begin position="28"/>
        <end position="184"/>
    </location>
</feature>
<dbReference type="GO" id="GO:0005886">
    <property type="term" value="C:plasma membrane"/>
    <property type="evidence" value="ECO:0007669"/>
    <property type="project" value="UniProtKB-SubCell"/>
</dbReference>
<evidence type="ECO:0000256" key="5">
    <source>
        <dbReference type="ARBA" id="ARBA00022692"/>
    </source>
</evidence>
<dbReference type="NCBIfam" id="TIGR01191">
    <property type="entry name" value="ccmC"/>
    <property type="match status" value="1"/>
</dbReference>
<evidence type="ECO:0000256" key="9">
    <source>
        <dbReference type="RuleBase" id="RU364092"/>
    </source>
</evidence>
<evidence type="ECO:0000313" key="11">
    <source>
        <dbReference type="EMBL" id="PPC78526.1"/>
    </source>
</evidence>
<dbReference type="InterPro" id="IPR002541">
    <property type="entry name" value="Cyt_c_assembly"/>
</dbReference>
<dbReference type="Proteomes" id="UP000238196">
    <property type="component" value="Unassembled WGS sequence"/>
</dbReference>
<dbReference type="OrthoDB" id="9778550at2"/>
<keyword evidence="9" id="KW-0813">Transport</keyword>
<feature type="transmembrane region" description="Helical" evidence="9">
    <location>
        <begin position="56"/>
        <end position="84"/>
    </location>
</feature>
<feature type="transmembrane region" description="Helical" evidence="9">
    <location>
        <begin position="96"/>
        <end position="115"/>
    </location>
</feature>
<dbReference type="GO" id="GO:0015232">
    <property type="term" value="F:heme transmembrane transporter activity"/>
    <property type="evidence" value="ECO:0007669"/>
    <property type="project" value="InterPro"/>
</dbReference>
<evidence type="ECO:0000256" key="6">
    <source>
        <dbReference type="ARBA" id="ARBA00022748"/>
    </source>
</evidence>
<evidence type="ECO:0000313" key="12">
    <source>
        <dbReference type="Proteomes" id="UP000238196"/>
    </source>
</evidence>
<dbReference type="GO" id="GO:0017004">
    <property type="term" value="P:cytochrome complex assembly"/>
    <property type="evidence" value="ECO:0007669"/>
    <property type="project" value="UniProtKB-KW"/>
</dbReference>
<keyword evidence="9" id="KW-0997">Cell inner membrane</keyword>
<accession>A0A2S5KW75</accession>
<evidence type="ECO:0000256" key="3">
    <source>
        <dbReference type="ARBA" id="ARBA00005840"/>
    </source>
</evidence>
<evidence type="ECO:0000256" key="1">
    <source>
        <dbReference type="ARBA" id="ARBA00002442"/>
    </source>
</evidence>
<proteinExistence type="inferred from homology"/>
<feature type="transmembrane region" description="Helical" evidence="9">
    <location>
        <begin position="21"/>
        <end position="44"/>
    </location>
</feature>
<feature type="transmembrane region" description="Helical" evidence="9">
    <location>
        <begin position="201"/>
        <end position="221"/>
    </location>
</feature>
<evidence type="ECO:0000256" key="4">
    <source>
        <dbReference type="ARBA" id="ARBA00016463"/>
    </source>
</evidence>
<comment type="subcellular location">
    <subcellularLocation>
        <location evidence="9">Cell inner membrane</location>
    </subcellularLocation>
    <subcellularLocation>
        <location evidence="2">Membrane</location>
        <topology evidence="2">Multi-pass membrane protein</topology>
    </subcellularLocation>
</comment>
<feature type="transmembrane region" description="Helical" evidence="9">
    <location>
        <begin position="127"/>
        <end position="146"/>
    </location>
</feature>
<keyword evidence="6 9" id="KW-0201">Cytochrome c-type biogenesis</keyword>
<evidence type="ECO:0000256" key="8">
    <source>
        <dbReference type="ARBA" id="ARBA00023136"/>
    </source>
</evidence>
<dbReference type="InterPro" id="IPR003557">
    <property type="entry name" value="Cyt_c_biogenesis_CcmC"/>
</dbReference>
<dbReference type="PRINTS" id="PR01386">
    <property type="entry name" value="CCMCBIOGNSIS"/>
</dbReference>
<evidence type="ECO:0000256" key="7">
    <source>
        <dbReference type="ARBA" id="ARBA00022989"/>
    </source>
</evidence>
<sequence>MPQWFYQLGSPRWFYELSGKWLPWLGGSAALLLTIGLVWALLFAPADYQQGNSFRIIYIHVPSAFLAQSVYLLMAIAGAIGLIWKMKVAEVVAKCAAPIGASYAFLALVTGAIWGKPTWGAWWVWDARLTSMLILLFLYLGVIALSSAIGDRQMAAKASAILAIVGVINLPIIKYSVDWWNTLHQPASFTLTEKPAMPAEMWAPLLLMVLGFYALFTWTLLTRCRTEILERERRAGWVCDLLSNSQIK</sequence>
<protein>
    <recommendedName>
        <fullName evidence="4 9">Heme exporter protein C</fullName>
    </recommendedName>
    <alternativeName>
        <fullName evidence="9">Cytochrome c-type biogenesis protein</fullName>
    </alternativeName>
</protein>
<feature type="transmembrane region" description="Helical" evidence="9">
    <location>
        <begin position="158"/>
        <end position="177"/>
    </location>
</feature>
<dbReference type="InterPro" id="IPR045062">
    <property type="entry name" value="Cyt_c_biogenesis_CcsA/CcmC"/>
</dbReference>
<evidence type="ECO:0000256" key="2">
    <source>
        <dbReference type="ARBA" id="ARBA00004141"/>
    </source>
</evidence>
<dbReference type="PANTHER" id="PTHR30071:SF1">
    <property type="entry name" value="CYTOCHROME B_B6 PROTEIN-RELATED"/>
    <property type="match status" value="1"/>
</dbReference>
<dbReference type="GO" id="GO:0020037">
    <property type="term" value="F:heme binding"/>
    <property type="evidence" value="ECO:0007669"/>
    <property type="project" value="InterPro"/>
</dbReference>
<dbReference type="Pfam" id="PF01578">
    <property type="entry name" value="Cytochrom_C_asm"/>
    <property type="match status" value="1"/>
</dbReference>
<organism evidence="11 12">
    <name type="scientific">Proteobacteria bacterium 228</name>
    <dbReference type="NCBI Taxonomy" id="2083153"/>
    <lineage>
        <taxon>Bacteria</taxon>
        <taxon>Pseudomonadati</taxon>
        <taxon>Pseudomonadota</taxon>
    </lineage>
</organism>
<reference evidence="11 12" key="1">
    <citation type="submission" date="2018-02" db="EMBL/GenBank/DDBJ databases">
        <title>novel marine gammaproteobacteria from coastal saline agro ecosystem.</title>
        <authorList>
            <person name="Krishnan R."/>
            <person name="Ramesh Kumar N."/>
        </authorList>
    </citation>
    <scope>NUCLEOTIDE SEQUENCE [LARGE SCALE GENOMIC DNA]</scope>
    <source>
        <strain evidence="11 12">228</strain>
    </source>
</reference>
<gene>
    <name evidence="9" type="primary">ccmC</name>
    <name evidence="11" type="ORF">C4K68_04825</name>
</gene>
<keyword evidence="8 9" id="KW-0472">Membrane</keyword>
<dbReference type="AlphaFoldDB" id="A0A2S5KW75"/>